<comment type="caution">
    <text evidence="3">The sequence shown here is derived from an EMBL/GenBank/DDBJ whole genome shotgun (WGS) entry which is preliminary data.</text>
</comment>
<organism evidence="3 4">
    <name type="scientific">Rufibacter roseus</name>
    <dbReference type="NCBI Taxonomy" id="1567108"/>
    <lineage>
        <taxon>Bacteria</taxon>
        <taxon>Pseudomonadati</taxon>
        <taxon>Bacteroidota</taxon>
        <taxon>Cytophagia</taxon>
        <taxon>Cytophagales</taxon>
        <taxon>Hymenobacteraceae</taxon>
        <taxon>Rufibacter</taxon>
    </lineage>
</organism>
<protein>
    <submittedName>
        <fullName evidence="3">IS110 family transposase</fullName>
    </submittedName>
</protein>
<dbReference type="Proteomes" id="UP001596405">
    <property type="component" value="Unassembled WGS sequence"/>
</dbReference>
<accession>A0ABW2DQY1</accession>
<evidence type="ECO:0000259" key="1">
    <source>
        <dbReference type="Pfam" id="PF01548"/>
    </source>
</evidence>
<sequence length="333" mass="38269">MQKKLFIGIDISKLVMDATVLFPDGRHDHHQFKNSRAGFNQLLRWVRRLSSKEAYELIFGFEDTGVYSIGIGRFLSGLKLRFVSENAYRIRRSMGIQRGKDDKADSLLIARYLKRNLEELSFGQAAPDLLLELGQLSSQRERLLKERAAHKTRIKELKVLEGCLDMRFLLRIEADMVRLLDKKLREVEEEIGKRIKAQEGLQEKKELLCSVPGVGEQIANQMLIITRGFTRFPDWRKFSCYAGLAPFKHTSGTSVRGRTKVSKIANKKIKALLTMGALTSIKSKNEYRQYYERKTAEGKHPMAVLNAIKNKIVSRMFAVIERNTPYVCLQGRD</sequence>
<dbReference type="EMBL" id="JBHSYQ010000008">
    <property type="protein sequence ID" value="MFC6998798.1"/>
    <property type="molecule type" value="Genomic_DNA"/>
</dbReference>
<keyword evidence="4" id="KW-1185">Reference proteome</keyword>
<proteinExistence type="predicted"/>
<feature type="domain" description="Transposase IS110-like N-terminal" evidence="1">
    <location>
        <begin position="7"/>
        <end position="156"/>
    </location>
</feature>
<feature type="domain" description="Transposase IS116/IS110/IS902 C-terminal" evidence="2">
    <location>
        <begin position="206"/>
        <end position="292"/>
    </location>
</feature>
<dbReference type="InterPro" id="IPR047650">
    <property type="entry name" value="Transpos_IS110"/>
</dbReference>
<gene>
    <name evidence="3" type="ORF">ACFQHR_14270</name>
</gene>
<dbReference type="RefSeq" id="WP_066625690.1">
    <property type="nucleotide sequence ID" value="NZ_JBHSYQ010000008.1"/>
</dbReference>
<name>A0ABW2DQY1_9BACT</name>
<dbReference type="Pfam" id="PF01548">
    <property type="entry name" value="DEDD_Tnp_IS110"/>
    <property type="match status" value="1"/>
</dbReference>
<reference evidence="4" key="1">
    <citation type="journal article" date="2019" name="Int. J. Syst. Evol. Microbiol.">
        <title>The Global Catalogue of Microorganisms (GCM) 10K type strain sequencing project: providing services to taxonomists for standard genome sequencing and annotation.</title>
        <authorList>
            <consortium name="The Broad Institute Genomics Platform"/>
            <consortium name="The Broad Institute Genome Sequencing Center for Infectious Disease"/>
            <person name="Wu L."/>
            <person name="Ma J."/>
        </authorList>
    </citation>
    <scope>NUCLEOTIDE SEQUENCE [LARGE SCALE GENOMIC DNA]</scope>
    <source>
        <strain evidence="4">CGMCC 4.7393</strain>
    </source>
</reference>
<dbReference type="PANTHER" id="PTHR33055:SF3">
    <property type="entry name" value="PUTATIVE TRANSPOSASE FOR IS117-RELATED"/>
    <property type="match status" value="1"/>
</dbReference>
<dbReference type="PANTHER" id="PTHR33055">
    <property type="entry name" value="TRANSPOSASE FOR INSERTION SEQUENCE ELEMENT IS1111A"/>
    <property type="match status" value="1"/>
</dbReference>
<evidence type="ECO:0000313" key="4">
    <source>
        <dbReference type="Proteomes" id="UP001596405"/>
    </source>
</evidence>
<dbReference type="InterPro" id="IPR003346">
    <property type="entry name" value="Transposase_20"/>
</dbReference>
<evidence type="ECO:0000259" key="2">
    <source>
        <dbReference type="Pfam" id="PF02371"/>
    </source>
</evidence>
<dbReference type="InterPro" id="IPR002525">
    <property type="entry name" value="Transp_IS110-like_N"/>
</dbReference>
<evidence type="ECO:0000313" key="3">
    <source>
        <dbReference type="EMBL" id="MFC6998798.1"/>
    </source>
</evidence>
<dbReference type="Pfam" id="PF02371">
    <property type="entry name" value="Transposase_20"/>
    <property type="match status" value="1"/>
</dbReference>